<evidence type="ECO:0000256" key="1">
    <source>
        <dbReference type="SAM" id="MobiDB-lite"/>
    </source>
</evidence>
<evidence type="ECO:0000256" key="2">
    <source>
        <dbReference type="SAM" id="Phobius"/>
    </source>
</evidence>
<keyword evidence="2" id="KW-1133">Transmembrane helix</keyword>
<feature type="non-terminal residue" evidence="3">
    <location>
        <position position="1"/>
    </location>
</feature>
<reference evidence="3 4" key="1">
    <citation type="submission" date="2021-06" db="EMBL/GenBank/DDBJ databases">
        <authorList>
            <person name="Palmer J.M."/>
        </authorList>
    </citation>
    <scope>NUCLEOTIDE SEQUENCE [LARGE SCALE GENOMIC DNA]</scope>
    <source>
        <strain evidence="4">if_2019</strain>
        <tissue evidence="3">Muscle</tissue>
    </source>
</reference>
<sequence length="98" mass="10762">KTNEIHVLVVTIICLVISVTGNIVFICLQIQKSACERLKESSSSQRRRNCSQNGNDTKDGPDLNYAALHFSDGRTSTGKKKGELMTEESVYSQVKGSV</sequence>
<organism evidence="3 4">
    <name type="scientific">Ilyodon furcidens</name>
    <name type="common">goldbreast splitfin</name>
    <dbReference type="NCBI Taxonomy" id="33524"/>
    <lineage>
        <taxon>Eukaryota</taxon>
        <taxon>Metazoa</taxon>
        <taxon>Chordata</taxon>
        <taxon>Craniata</taxon>
        <taxon>Vertebrata</taxon>
        <taxon>Euteleostomi</taxon>
        <taxon>Actinopterygii</taxon>
        <taxon>Neopterygii</taxon>
        <taxon>Teleostei</taxon>
        <taxon>Neoteleostei</taxon>
        <taxon>Acanthomorphata</taxon>
        <taxon>Ovalentaria</taxon>
        <taxon>Atherinomorphae</taxon>
        <taxon>Cyprinodontiformes</taxon>
        <taxon>Goodeidae</taxon>
        <taxon>Ilyodon</taxon>
    </lineage>
</organism>
<protein>
    <submittedName>
        <fullName evidence="3">Uncharacterized protein</fullName>
    </submittedName>
</protein>
<gene>
    <name evidence="3" type="ORF">ILYODFUR_033175</name>
</gene>
<comment type="caution">
    <text evidence="3">The sequence shown here is derived from an EMBL/GenBank/DDBJ whole genome shotgun (WGS) entry which is preliminary data.</text>
</comment>
<evidence type="ECO:0000313" key="3">
    <source>
        <dbReference type="EMBL" id="MEQ2227000.1"/>
    </source>
</evidence>
<evidence type="ECO:0000313" key="4">
    <source>
        <dbReference type="Proteomes" id="UP001482620"/>
    </source>
</evidence>
<dbReference type="Proteomes" id="UP001482620">
    <property type="component" value="Unassembled WGS sequence"/>
</dbReference>
<proteinExistence type="predicted"/>
<keyword evidence="2" id="KW-0812">Transmembrane</keyword>
<keyword evidence="4" id="KW-1185">Reference proteome</keyword>
<feature type="transmembrane region" description="Helical" evidence="2">
    <location>
        <begin position="6"/>
        <end position="28"/>
    </location>
</feature>
<feature type="region of interest" description="Disordered" evidence="1">
    <location>
        <begin position="39"/>
        <end position="63"/>
    </location>
</feature>
<accession>A0ABV0T3Q5</accession>
<dbReference type="EMBL" id="JAHRIQ010017162">
    <property type="protein sequence ID" value="MEQ2227000.1"/>
    <property type="molecule type" value="Genomic_DNA"/>
</dbReference>
<name>A0ABV0T3Q5_9TELE</name>
<keyword evidence="2" id="KW-0472">Membrane</keyword>